<evidence type="ECO:0000313" key="7">
    <source>
        <dbReference type="EMBL" id="KAK4294968.1"/>
    </source>
</evidence>
<keyword evidence="8" id="KW-1185">Reference proteome</keyword>
<keyword evidence="1 5" id="KW-0853">WD repeat</keyword>
<dbReference type="GO" id="GO:0000109">
    <property type="term" value="C:nucleotide-excision repair complex"/>
    <property type="evidence" value="ECO:0007669"/>
    <property type="project" value="TreeGrafter"/>
</dbReference>
<dbReference type="InterPro" id="IPR042238">
    <property type="entry name" value="Rad28/ERCC8/Ckn1/ATCSA-1"/>
</dbReference>
<keyword evidence="3" id="KW-0227">DNA damage</keyword>
<protein>
    <recommendedName>
        <fullName evidence="9">DNA excision repair protein ERCC-8</fullName>
    </recommendedName>
</protein>
<dbReference type="Gene3D" id="2.130.10.10">
    <property type="entry name" value="YVTN repeat-like/Quinoprotein amine dehydrogenase"/>
    <property type="match status" value="1"/>
</dbReference>
<feature type="repeat" description="WD" evidence="5">
    <location>
        <begin position="207"/>
        <end position="249"/>
    </location>
</feature>
<proteinExistence type="predicted"/>
<dbReference type="InterPro" id="IPR015943">
    <property type="entry name" value="WD40/YVTN_repeat-like_dom_sf"/>
</dbReference>
<dbReference type="SUPFAM" id="SSF50978">
    <property type="entry name" value="WD40 repeat-like"/>
    <property type="match status" value="1"/>
</dbReference>
<dbReference type="InterPro" id="IPR019775">
    <property type="entry name" value="WD40_repeat_CS"/>
</dbReference>
<evidence type="ECO:0000256" key="5">
    <source>
        <dbReference type="PROSITE-ProRule" id="PRU00221"/>
    </source>
</evidence>
<evidence type="ECO:0000256" key="1">
    <source>
        <dbReference type="ARBA" id="ARBA00022574"/>
    </source>
</evidence>
<comment type="caution">
    <text evidence="7">The sequence shown here is derived from an EMBL/GenBank/DDBJ whole genome shotgun (WGS) entry which is preliminary data.</text>
</comment>
<dbReference type="PROSITE" id="PS50082">
    <property type="entry name" value="WD_REPEATS_2"/>
    <property type="match status" value="2"/>
</dbReference>
<gene>
    <name evidence="7" type="ORF">Pmani_032439</name>
</gene>
<dbReference type="PROSITE" id="PS50294">
    <property type="entry name" value="WD_REPEATS_REGION"/>
    <property type="match status" value="2"/>
</dbReference>
<dbReference type="PRINTS" id="PR00320">
    <property type="entry name" value="GPROTEINBRPT"/>
</dbReference>
<dbReference type="InterPro" id="IPR001680">
    <property type="entry name" value="WD40_rpt"/>
</dbReference>
<name>A0AAE1NSL1_9EUCA</name>
<evidence type="ECO:0000256" key="2">
    <source>
        <dbReference type="ARBA" id="ARBA00022737"/>
    </source>
</evidence>
<dbReference type="GO" id="GO:0006283">
    <property type="term" value="P:transcription-coupled nucleotide-excision repair"/>
    <property type="evidence" value="ECO:0007669"/>
    <property type="project" value="InterPro"/>
</dbReference>
<evidence type="ECO:0000256" key="6">
    <source>
        <dbReference type="SAM" id="MobiDB-lite"/>
    </source>
</evidence>
<evidence type="ECO:0000313" key="8">
    <source>
        <dbReference type="Proteomes" id="UP001292094"/>
    </source>
</evidence>
<dbReference type="GO" id="GO:0031464">
    <property type="term" value="C:Cul4A-RING E3 ubiquitin ligase complex"/>
    <property type="evidence" value="ECO:0007669"/>
    <property type="project" value="TreeGrafter"/>
</dbReference>
<dbReference type="EMBL" id="JAWZYT010004168">
    <property type="protein sequence ID" value="KAK4294968.1"/>
    <property type="molecule type" value="Genomic_DNA"/>
</dbReference>
<keyword evidence="4" id="KW-0234">DNA repair</keyword>
<evidence type="ECO:0008006" key="9">
    <source>
        <dbReference type="Google" id="ProtNLM"/>
    </source>
</evidence>
<feature type="repeat" description="WD" evidence="5">
    <location>
        <begin position="120"/>
        <end position="162"/>
    </location>
</feature>
<dbReference type="GO" id="GO:0000209">
    <property type="term" value="P:protein polyubiquitination"/>
    <property type="evidence" value="ECO:0007669"/>
    <property type="project" value="TreeGrafter"/>
</dbReference>
<reference evidence="7" key="1">
    <citation type="submission" date="2023-11" db="EMBL/GenBank/DDBJ databases">
        <title>Genome assemblies of two species of porcelain crab, Petrolisthes cinctipes and Petrolisthes manimaculis (Anomura: Porcellanidae).</title>
        <authorList>
            <person name="Angst P."/>
        </authorList>
    </citation>
    <scope>NUCLEOTIDE SEQUENCE</scope>
    <source>
        <strain evidence="7">PB745_02</strain>
        <tissue evidence="7">Gill</tissue>
    </source>
</reference>
<keyword evidence="2" id="KW-0677">Repeat</keyword>
<organism evidence="7 8">
    <name type="scientific">Petrolisthes manimaculis</name>
    <dbReference type="NCBI Taxonomy" id="1843537"/>
    <lineage>
        <taxon>Eukaryota</taxon>
        <taxon>Metazoa</taxon>
        <taxon>Ecdysozoa</taxon>
        <taxon>Arthropoda</taxon>
        <taxon>Crustacea</taxon>
        <taxon>Multicrustacea</taxon>
        <taxon>Malacostraca</taxon>
        <taxon>Eumalacostraca</taxon>
        <taxon>Eucarida</taxon>
        <taxon>Decapoda</taxon>
        <taxon>Pleocyemata</taxon>
        <taxon>Anomura</taxon>
        <taxon>Galatheoidea</taxon>
        <taxon>Porcellanidae</taxon>
        <taxon>Petrolisthes</taxon>
    </lineage>
</organism>
<evidence type="ECO:0000256" key="4">
    <source>
        <dbReference type="ARBA" id="ARBA00023204"/>
    </source>
</evidence>
<dbReference type="PROSITE" id="PS00678">
    <property type="entry name" value="WD_REPEATS_1"/>
    <property type="match status" value="1"/>
</dbReference>
<dbReference type="AlphaFoldDB" id="A0AAE1NSL1"/>
<sequence>MLREDYSDLPELQLWGVKANEVKLGTVKSLEKVRGGQLSSYRYRSSINTCLAASHIHSDITLYQKEQIASSFVTYADLECVDYQYLLCGLSDGGVAVYDTSVIKEGKVYNEVGSVNGCQRRSHKYQVECAQWYPTDTGLFSTSSSDKKIKIWDTNYMKPVEEFNIDCHILHHHMSPVATKHAMLAVAGDNSEVILCDLRSGSSAHRLQGHVGPVQVTQWSPRNQHILVTGGKDHTIRLWDVRAGRSCLMILDADNAIPEKSRFRKRMKVVPQAHKTRVTSLCFTDEEEEEDVGTNLLQTTASNQASSQITQDTWSSDED</sequence>
<dbReference type="InterPro" id="IPR036322">
    <property type="entry name" value="WD40_repeat_dom_sf"/>
</dbReference>
<dbReference type="Proteomes" id="UP001292094">
    <property type="component" value="Unassembled WGS sequence"/>
</dbReference>
<dbReference type="PANTHER" id="PTHR46202:SF1">
    <property type="entry name" value="DNA EXCISION REPAIR PROTEIN ERCC-8"/>
    <property type="match status" value="1"/>
</dbReference>
<accession>A0AAE1NSL1</accession>
<evidence type="ECO:0000256" key="3">
    <source>
        <dbReference type="ARBA" id="ARBA00022763"/>
    </source>
</evidence>
<dbReference type="PANTHER" id="PTHR46202">
    <property type="entry name" value="DNA EXCISION REPAIR PROTEIN ERCC-8"/>
    <property type="match status" value="1"/>
</dbReference>
<dbReference type="Pfam" id="PF00400">
    <property type="entry name" value="WD40"/>
    <property type="match status" value="2"/>
</dbReference>
<dbReference type="SMART" id="SM00320">
    <property type="entry name" value="WD40"/>
    <property type="match status" value="2"/>
</dbReference>
<dbReference type="GO" id="GO:0043161">
    <property type="term" value="P:proteasome-mediated ubiquitin-dependent protein catabolic process"/>
    <property type="evidence" value="ECO:0007669"/>
    <property type="project" value="TreeGrafter"/>
</dbReference>
<feature type="region of interest" description="Disordered" evidence="6">
    <location>
        <begin position="296"/>
        <end position="319"/>
    </location>
</feature>
<dbReference type="InterPro" id="IPR020472">
    <property type="entry name" value="WD40_PAC1"/>
</dbReference>